<dbReference type="Proteomes" id="UP000193350">
    <property type="component" value="Unassembled WGS sequence"/>
</dbReference>
<sequence length="136" mass="15800">MNKRKKWGIIALVICIIGGIVMFSLNHQKEKTLEEKMRIEQDRMALYLVSHYEKVEKIEFTSFQQNKLTGTWTSNAIVNDEIFVTFSVQNLMTEDEIGFGQHISQSNGNKLIERDNPEVINSDSLMSNITVIYWVR</sequence>
<protein>
    <recommendedName>
        <fullName evidence="4">DUF1433 domain-containing protein</fullName>
    </recommendedName>
</protein>
<accession>A0A1X1HGY1</accession>
<dbReference type="RefSeq" id="WP_049478289.1">
    <property type="nucleotide sequence ID" value="NZ_NCUN01000011.1"/>
</dbReference>
<evidence type="ECO:0000256" key="1">
    <source>
        <dbReference type="SAM" id="Phobius"/>
    </source>
</evidence>
<name>A0A1X1HGY1_STROR</name>
<proteinExistence type="predicted"/>
<feature type="transmembrane region" description="Helical" evidence="1">
    <location>
        <begin position="7"/>
        <end position="25"/>
    </location>
</feature>
<evidence type="ECO:0008006" key="4">
    <source>
        <dbReference type="Google" id="ProtNLM"/>
    </source>
</evidence>
<comment type="caution">
    <text evidence="2">The sequence shown here is derived from an EMBL/GenBank/DDBJ whole genome shotgun (WGS) entry which is preliminary data.</text>
</comment>
<organism evidence="2 3">
    <name type="scientific">Streptococcus oralis subsp. oralis</name>
    <dbReference type="NCBI Taxonomy" id="1891914"/>
    <lineage>
        <taxon>Bacteria</taxon>
        <taxon>Bacillati</taxon>
        <taxon>Bacillota</taxon>
        <taxon>Bacilli</taxon>
        <taxon>Lactobacillales</taxon>
        <taxon>Streptococcaceae</taxon>
        <taxon>Streptococcus</taxon>
    </lineage>
</organism>
<gene>
    <name evidence="2" type="ORF">B7718_06120</name>
</gene>
<reference evidence="2 3" key="1">
    <citation type="journal article" date="2016" name="Eur. J. Clin. Microbiol. Infect. Dis.">
        <title>Whole genome sequencing as a tool for phylogenetic analysis of clinical strains of Mitis group streptococci.</title>
        <authorList>
            <person name="Rasmussen L.H."/>
            <person name="Dargis R."/>
            <person name="Hojholt K."/>
            <person name="Christensen J.J."/>
            <person name="Skovgaard O."/>
            <person name="Justesen U.S."/>
            <person name="Rosenvinge F.S."/>
            <person name="Moser C."/>
            <person name="Lukjancenko O."/>
            <person name="Rasmussen S."/>
            <person name="Nielsen X.C."/>
        </authorList>
    </citation>
    <scope>NUCLEOTIDE SEQUENCE [LARGE SCALE GENOMIC DNA]</scope>
    <source>
        <strain evidence="2 3">RH_1735_08</strain>
    </source>
</reference>
<dbReference type="EMBL" id="NCUN01000011">
    <property type="protein sequence ID" value="ORO60235.1"/>
    <property type="molecule type" value="Genomic_DNA"/>
</dbReference>
<keyword evidence="1" id="KW-1133">Transmembrane helix</keyword>
<evidence type="ECO:0000313" key="3">
    <source>
        <dbReference type="Proteomes" id="UP000193350"/>
    </source>
</evidence>
<dbReference type="AlphaFoldDB" id="A0A1X1HGY1"/>
<keyword evidence="1" id="KW-0812">Transmembrane</keyword>
<keyword evidence="1" id="KW-0472">Membrane</keyword>
<evidence type="ECO:0000313" key="2">
    <source>
        <dbReference type="EMBL" id="ORO60235.1"/>
    </source>
</evidence>